<dbReference type="Proteomes" id="UP001596283">
    <property type="component" value="Unassembled WGS sequence"/>
</dbReference>
<reference evidence="2" key="1">
    <citation type="journal article" date="2019" name="Int. J. Syst. Evol. Microbiol.">
        <title>The Global Catalogue of Microorganisms (GCM) 10K type strain sequencing project: providing services to taxonomists for standard genome sequencing and annotation.</title>
        <authorList>
            <consortium name="The Broad Institute Genomics Platform"/>
            <consortium name="The Broad Institute Genome Sequencing Center for Infectious Disease"/>
            <person name="Wu L."/>
            <person name="Ma J."/>
        </authorList>
    </citation>
    <scope>NUCLEOTIDE SEQUENCE [LARGE SCALE GENOMIC DNA]</scope>
    <source>
        <strain evidence="2">CCM 8908</strain>
    </source>
</reference>
<evidence type="ECO:0000313" key="2">
    <source>
        <dbReference type="Proteomes" id="UP001596283"/>
    </source>
</evidence>
<protein>
    <recommendedName>
        <fullName evidence="3">Helicase/UvrB N-terminal domain-containing protein</fullName>
    </recommendedName>
</protein>
<organism evidence="1 2">
    <name type="scientific">Levilactobacillus fujinensis</name>
    <dbReference type="NCBI Taxonomy" id="2486024"/>
    <lineage>
        <taxon>Bacteria</taxon>
        <taxon>Bacillati</taxon>
        <taxon>Bacillota</taxon>
        <taxon>Bacilli</taxon>
        <taxon>Lactobacillales</taxon>
        <taxon>Lactobacillaceae</taxon>
        <taxon>Levilactobacillus</taxon>
    </lineage>
</organism>
<evidence type="ECO:0008006" key="3">
    <source>
        <dbReference type="Google" id="ProtNLM"/>
    </source>
</evidence>
<dbReference type="EMBL" id="JBHSSI010000028">
    <property type="protein sequence ID" value="MFC6260282.1"/>
    <property type="molecule type" value="Genomic_DNA"/>
</dbReference>
<dbReference type="RefSeq" id="WP_125685815.1">
    <property type="nucleotide sequence ID" value="NZ_JBHSSI010000028.1"/>
</dbReference>
<proteinExistence type="predicted"/>
<comment type="caution">
    <text evidence="1">The sequence shown here is derived from an EMBL/GenBank/DDBJ whole genome shotgun (WGS) entry which is preliminary data.</text>
</comment>
<sequence>MAGLDFSLIIGKAQDMVKMADPGCLVTIPAPTGTGKTYGIIHYISQQVVNTIDARFFFVTMKKNNLNINDFRNTIACEYEQQNGKFKTSGAREAYLHRTIAVLRSLDEATGEVIASQLPPELSAAEDINRAVAELRIYQERYRQQPEKQSVTGRNDFQNLNRAYTKFKQALIKVMAQVLNLSSPLTKENQVALENYVTTDKSELAHYLNRYFPEINLKKYRLVLTTWAKFMRTVPSFYDQRPILVTGARCLGNATLILDEVDEMKTQMVEKIIDDAMKVPVDFLSLFREISSGVNNVQKKRPESVMSVLRQNHKFSRLKQQVNRLAAQYELIEDYKTTDAVSATNFIFNLDSLTVSSSHPWWSRRDVQGKRVVLSQKYVAEDDLKFYHMIQSMSQFFSSFIQLLVEWADTYSQRVNQQRVDIENQLELEDAVYTICDCLWLSADSKRLVIGLYRQATLGFRKTVKLTTDGQSGHYLQQNGLQLISLTDSDAHLNRTQISAALVQETPEKFLIRLARRGIVVGMSATVKIDTVIKNFDFKFIREQLGPRLIDGLDELPMSVQNQFDISRRCREKGVKVAVVEVPQKSPAYENGDCMCKLIQECWPTFKIGPKQSQTLWMLERLVKQEMADIRSTYPDRNDRGLVAFVQKRYLDLFMSFVLFLGDSEKTTFLGLQGVLTKSAGEKDEIQMSQEFVTQVFTLLSQLLCANEKNQPQLCLIAKKLSVEKLSVPNQISAALNLPAEEETRIYLLSAYATLGVGQNLQHKIGTLEIGKTIDVASNDADPNDPRCQTVDLAGIYLGQVTNVFTQFPQTTTEKNKSQWIRAFYELLSLVDNREVSLLDIDQYANKQSRGIPAKQFRQTISYVGAHTQIILQALGRMDRSFNKLSEITVILGTDVRNYFNVSTMADYQLGPEAQAIRNLQRAEADPVLTSERIRRERWHNRTCETQHEVNKMIGKLQTDSVVAKKFQTYRQSVLRYPTPTFQQYHRLEKKPEGAYLDCVTTAYRVNRSGETFTFYGDDRDTQEISAEVAGLLILLKYPGMQAYFEKNGWAMTWVQTGYVVNPVQFDSYLGILGEVAGQFILENRWSVKLSALVARENELFDFQTANHVYVDFKNWRHPHSGNALAERRHVQGKLDCIADSERDGRKRVLIVNLIESAGDQDFVPRQTRNGQIMEIPWLLDEQGKFALTLEQERNVGEFLNGR</sequence>
<accession>A0ABW1TEP8</accession>
<keyword evidence="2" id="KW-1185">Reference proteome</keyword>
<evidence type="ECO:0000313" key="1">
    <source>
        <dbReference type="EMBL" id="MFC6260282.1"/>
    </source>
</evidence>
<name>A0ABW1TEP8_9LACO</name>
<gene>
    <name evidence="1" type="ORF">ACFP1C_04920</name>
</gene>